<dbReference type="EMBL" id="BAAABL010000058">
    <property type="protein sequence ID" value="GAA0305483.1"/>
    <property type="molecule type" value="Genomic_DNA"/>
</dbReference>
<comment type="caution">
    <text evidence="2">The sequence shown here is derived from an EMBL/GenBank/DDBJ whole genome shotgun (WGS) entry which is preliminary data.</text>
</comment>
<dbReference type="Proteomes" id="UP001500837">
    <property type="component" value="Unassembled WGS sequence"/>
</dbReference>
<keyword evidence="1" id="KW-0812">Transmembrane</keyword>
<dbReference type="RefSeq" id="WP_211313633.1">
    <property type="nucleotide sequence ID" value="NZ_BAAABL010000058.1"/>
</dbReference>
<evidence type="ECO:0000313" key="2">
    <source>
        <dbReference type="EMBL" id="GAA0305483.1"/>
    </source>
</evidence>
<name>A0AAV3S8R4_9EURY</name>
<feature type="transmembrane region" description="Helical" evidence="1">
    <location>
        <begin position="97"/>
        <end position="118"/>
    </location>
</feature>
<evidence type="ECO:0000256" key="1">
    <source>
        <dbReference type="SAM" id="Phobius"/>
    </source>
</evidence>
<organism evidence="2 3">
    <name type="scientific">Halarchaeum salinum</name>
    <dbReference type="NCBI Taxonomy" id="489912"/>
    <lineage>
        <taxon>Archaea</taxon>
        <taxon>Methanobacteriati</taxon>
        <taxon>Methanobacteriota</taxon>
        <taxon>Stenosarchaea group</taxon>
        <taxon>Halobacteria</taxon>
        <taxon>Halobacteriales</taxon>
        <taxon>Halobacteriaceae</taxon>
    </lineage>
</organism>
<accession>A0AAV3S8R4</accession>
<evidence type="ECO:0000313" key="3">
    <source>
        <dbReference type="Proteomes" id="UP001500837"/>
    </source>
</evidence>
<dbReference type="AlphaFoldDB" id="A0AAV3S8R4"/>
<keyword evidence="3" id="KW-1185">Reference proteome</keyword>
<proteinExistence type="predicted"/>
<keyword evidence="1" id="KW-0472">Membrane</keyword>
<keyword evidence="1" id="KW-1133">Transmembrane helix</keyword>
<sequence>MPYKISMWIVLFLVFFNAGAGLLGASGAAAYLGVQPSPGGGEELASATSSTQDFRTGSGGGETLFALYSTLSGTLESIFNAIFPGAAMLKNAGVPDYLVTFLFTGLALIPGYDLIMFLRRG</sequence>
<protein>
    <submittedName>
        <fullName evidence="2">Uncharacterized protein</fullName>
    </submittedName>
</protein>
<reference evidence="2 3" key="1">
    <citation type="journal article" date="2019" name="Int. J. Syst. Evol. Microbiol.">
        <title>The Global Catalogue of Microorganisms (GCM) 10K type strain sequencing project: providing services to taxonomists for standard genome sequencing and annotation.</title>
        <authorList>
            <consortium name="The Broad Institute Genomics Platform"/>
            <consortium name="The Broad Institute Genome Sequencing Center for Infectious Disease"/>
            <person name="Wu L."/>
            <person name="Ma J."/>
        </authorList>
    </citation>
    <scope>NUCLEOTIDE SEQUENCE [LARGE SCALE GENOMIC DNA]</scope>
    <source>
        <strain evidence="2 3">JCM 16330</strain>
    </source>
</reference>
<gene>
    <name evidence="2" type="ORF">GCM10009066_19180</name>
</gene>